<evidence type="ECO:0000256" key="2">
    <source>
        <dbReference type="ARBA" id="ARBA00022729"/>
    </source>
</evidence>
<accession>A0A5C4RYJ8</accession>
<dbReference type="RefSeq" id="WP_139447510.1">
    <property type="nucleotide sequence ID" value="NZ_SMDR01000001.1"/>
</dbReference>
<evidence type="ECO:0000313" key="6">
    <source>
        <dbReference type="EMBL" id="TNJ35747.1"/>
    </source>
</evidence>
<evidence type="ECO:0000313" key="7">
    <source>
        <dbReference type="Proteomes" id="UP000305760"/>
    </source>
</evidence>
<evidence type="ECO:0000259" key="4">
    <source>
        <dbReference type="Pfam" id="PF01464"/>
    </source>
</evidence>
<dbReference type="InterPro" id="IPR037061">
    <property type="entry name" value="Lytic_TGlycoase_superhlx_L_sf"/>
</dbReference>
<dbReference type="AlphaFoldDB" id="A0A5C4RYJ8"/>
<proteinExistence type="inferred from homology"/>
<evidence type="ECO:0000256" key="1">
    <source>
        <dbReference type="ARBA" id="ARBA00007734"/>
    </source>
</evidence>
<dbReference type="OrthoDB" id="92254at2"/>
<dbReference type="InterPro" id="IPR023346">
    <property type="entry name" value="Lysozyme-like_dom_sf"/>
</dbReference>
<dbReference type="PANTHER" id="PTHR37423">
    <property type="entry name" value="SOLUBLE LYTIC MUREIN TRANSGLYCOSYLASE-RELATED"/>
    <property type="match status" value="1"/>
</dbReference>
<keyword evidence="7" id="KW-1185">Reference proteome</keyword>
<dbReference type="GO" id="GO:0042597">
    <property type="term" value="C:periplasmic space"/>
    <property type="evidence" value="ECO:0007669"/>
    <property type="project" value="InterPro"/>
</dbReference>
<feature type="chain" id="PRO_5022918204" evidence="3">
    <location>
        <begin position="21"/>
        <end position="658"/>
    </location>
</feature>
<evidence type="ECO:0000259" key="5">
    <source>
        <dbReference type="Pfam" id="PF14718"/>
    </source>
</evidence>
<dbReference type="GO" id="GO:0004553">
    <property type="term" value="F:hydrolase activity, hydrolyzing O-glycosyl compounds"/>
    <property type="evidence" value="ECO:0007669"/>
    <property type="project" value="InterPro"/>
</dbReference>
<dbReference type="CDD" id="cd13401">
    <property type="entry name" value="Slt70-like"/>
    <property type="match status" value="1"/>
</dbReference>
<dbReference type="Pfam" id="PF14718">
    <property type="entry name" value="SLT_L"/>
    <property type="match status" value="1"/>
</dbReference>
<dbReference type="Gene3D" id="1.10.1240.20">
    <property type="entry name" value="Lytic transglycosylase, superhelical linker domain"/>
    <property type="match status" value="1"/>
</dbReference>
<dbReference type="Gene3D" id="1.25.20.10">
    <property type="entry name" value="Bacterial muramidases"/>
    <property type="match status" value="1"/>
</dbReference>
<organism evidence="6 7">
    <name type="scientific">Arenimonas terrae</name>
    <dbReference type="NCBI Taxonomy" id="2546226"/>
    <lineage>
        <taxon>Bacteria</taxon>
        <taxon>Pseudomonadati</taxon>
        <taxon>Pseudomonadota</taxon>
        <taxon>Gammaproteobacteria</taxon>
        <taxon>Lysobacterales</taxon>
        <taxon>Lysobacteraceae</taxon>
        <taxon>Arenimonas</taxon>
    </lineage>
</organism>
<dbReference type="SUPFAM" id="SSF48435">
    <property type="entry name" value="Bacterial muramidases"/>
    <property type="match status" value="1"/>
</dbReference>
<evidence type="ECO:0000256" key="3">
    <source>
        <dbReference type="SAM" id="SignalP"/>
    </source>
</evidence>
<dbReference type="Gene3D" id="1.10.530.10">
    <property type="match status" value="1"/>
</dbReference>
<dbReference type="InterPro" id="IPR012289">
    <property type="entry name" value="Lytic_TGlycosylase_superhlx_L"/>
</dbReference>
<keyword evidence="2 3" id="KW-0732">Signal</keyword>
<dbReference type="SUPFAM" id="SSF53955">
    <property type="entry name" value="Lysozyme-like"/>
    <property type="match status" value="1"/>
</dbReference>
<protein>
    <submittedName>
        <fullName evidence="6">Lytic murein transglycosylase</fullName>
    </submittedName>
</protein>
<comment type="caution">
    <text evidence="6">The sequence shown here is derived from an EMBL/GenBank/DDBJ whole genome shotgun (WGS) entry which is preliminary data.</text>
</comment>
<feature type="domain" description="Transglycosylase SLT" evidence="4">
    <location>
        <begin position="480"/>
        <end position="589"/>
    </location>
</feature>
<comment type="similarity">
    <text evidence="1">Belongs to the transglycosylase Slt family.</text>
</comment>
<dbReference type="EMBL" id="SMDR01000001">
    <property type="protein sequence ID" value="TNJ35747.1"/>
    <property type="molecule type" value="Genomic_DNA"/>
</dbReference>
<gene>
    <name evidence="6" type="ORF">E1B00_08380</name>
</gene>
<dbReference type="InterPro" id="IPR008939">
    <property type="entry name" value="Lytic_TGlycosylase_superhlx_U"/>
</dbReference>
<dbReference type="Proteomes" id="UP000305760">
    <property type="component" value="Unassembled WGS sequence"/>
</dbReference>
<dbReference type="InterPro" id="IPR008258">
    <property type="entry name" value="Transglycosylase_SLT_dom_1"/>
</dbReference>
<name>A0A5C4RYJ8_9GAMM</name>
<dbReference type="Pfam" id="PF01464">
    <property type="entry name" value="SLT"/>
    <property type="match status" value="1"/>
</dbReference>
<feature type="signal peptide" evidence="3">
    <location>
        <begin position="1"/>
        <end position="20"/>
    </location>
</feature>
<sequence length="658" mass="73800">MLRTLLITSLLLACAAPARGADPSPPDLSRQRPAILEAFRHAEHGPISLQDTARIADHPLRGWVEASALRRRLSTAGTIEVRDVLKRFDGQPAADWLREGWLLELAKRRDWSTFRADYRGGESLELRCADLAARLATGATDAAWIADGQALWLSPRALPAGCDLPFKSLEGLGKLGPEQRWQRIDLAIAEGQTGLMRYLAPGLPAAEAARVRDYADFIDAPHARAANWPKDIRSRAVAAEGLARLARRSPDAAEAQLATLAPRLGLDEAQRGKVLYEIALWTVASYLPRSQQRLDAVPALAYDERLHEWRVREAMNRRDDAGAVRALEQMPPAQRNDPRWQYFEARLRERLGQADAAKALYRRSADTATFHGFLAADRLGAPYTLCPLEPSKDPALRQRVAYHPGLARALELFTIDRVGLATREWTRLMKELDDQERYVAIEFARQVHWYDRAVFTIGTEPEDLRQYTLRFPLHHETTLRRESKKHAIDPAWVAAQTRAESAFMPRARSHANALGLMQLLPSTAERTARRLGQPWTGAASLYDPDTNLTLGIAHLRHELDQHGGIAYQAIAAYNAGPTPVNRWNRDRPGFDPDFWIETVTYKETRDYVARVLAFSVIYDWRLDGSAVPVSERLLGRTVAKTSRRAFTCPPTPEPAPTP</sequence>
<reference evidence="6 7" key="1">
    <citation type="submission" date="2019-03" db="EMBL/GenBank/DDBJ databases">
        <title>Arenimonas daejeonensis sp. nov., isolated from compost.</title>
        <authorList>
            <person name="Jeon C.O."/>
        </authorList>
    </citation>
    <scope>NUCLEOTIDE SEQUENCE [LARGE SCALE GENOMIC DNA]</scope>
    <source>
        <strain evidence="6 7">R29</strain>
    </source>
</reference>
<feature type="domain" description="Lytic transglycosylase superhelical linker" evidence="5">
    <location>
        <begin position="400"/>
        <end position="457"/>
    </location>
</feature>
<dbReference type="PANTHER" id="PTHR37423:SF5">
    <property type="entry name" value="SOLUBLE LYTIC MUREIN TRANSGLYCOSYLASE"/>
    <property type="match status" value="1"/>
</dbReference>